<evidence type="ECO:0000256" key="2">
    <source>
        <dbReference type="SAM" id="MobiDB-lite"/>
    </source>
</evidence>
<keyword evidence="1" id="KW-0645">Protease</keyword>
<feature type="transmembrane region" description="Helical" evidence="3">
    <location>
        <begin position="135"/>
        <end position="155"/>
    </location>
</feature>
<feature type="compositionally biased region" description="Polar residues" evidence="2">
    <location>
        <begin position="96"/>
        <end position="114"/>
    </location>
</feature>
<keyword evidence="5" id="KW-1185">Reference proteome</keyword>
<keyword evidence="1" id="KW-0479">Metal-binding</keyword>
<evidence type="ECO:0000256" key="1">
    <source>
        <dbReference type="RuleBase" id="RU341113"/>
    </source>
</evidence>
<dbReference type="Pfam" id="PF01244">
    <property type="entry name" value="Peptidase_M19"/>
    <property type="match status" value="1"/>
</dbReference>
<evidence type="ECO:0000313" key="4">
    <source>
        <dbReference type="EMBL" id="RXW21335.1"/>
    </source>
</evidence>
<comment type="catalytic activity">
    <reaction evidence="1">
        <text>an L-aminoacyl-L-amino acid + H2O = 2 an L-alpha-amino acid</text>
        <dbReference type="Rhea" id="RHEA:48940"/>
        <dbReference type="ChEBI" id="CHEBI:15377"/>
        <dbReference type="ChEBI" id="CHEBI:59869"/>
        <dbReference type="ChEBI" id="CHEBI:77460"/>
        <dbReference type="EC" id="3.4.13.19"/>
    </reaction>
</comment>
<protein>
    <recommendedName>
        <fullName evidence="1">Dipeptidase</fullName>
        <ecNumber evidence="1">3.4.13.19</ecNumber>
    </recommendedName>
</protein>
<organism evidence="4 5">
    <name type="scientific">Candolleomyces aberdarensis</name>
    <dbReference type="NCBI Taxonomy" id="2316362"/>
    <lineage>
        <taxon>Eukaryota</taxon>
        <taxon>Fungi</taxon>
        <taxon>Dikarya</taxon>
        <taxon>Basidiomycota</taxon>
        <taxon>Agaricomycotina</taxon>
        <taxon>Agaricomycetes</taxon>
        <taxon>Agaricomycetidae</taxon>
        <taxon>Agaricales</taxon>
        <taxon>Agaricineae</taxon>
        <taxon>Psathyrellaceae</taxon>
        <taxon>Candolleomyces</taxon>
    </lineage>
</organism>
<dbReference type="EC" id="3.4.13.19" evidence="1"/>
<evidence type="ECO:0000256" key="3">
    <source>
        <dbReference type="SAM" id="Phobius"/>
    </source>
</evidence>
<gene>
    <name evidence="4" type="ORF">EST38_g4528</name>
</gene>
<dbReference type="Gene3D" id="3.20.20.140">
    <property type="entry name" value="Metal-dependent hydrolases"/>
    <property type="match status" value="1"/>
</dbReference>
<keyword evidence="3" id="KW-0472">Membrane</keyword>
<accession>A0A4Q2DR19</accession>
<sequence length="543" mass="59068">MTVATMRWAFATSRVLLVMDVIIKRGREDTMEAFREPYHAALKKLQWFQRNQPTESPSTSSRLSEAGKAARNALILGAAQTILPATSSSSDTSSTMPPANTRPSETSPLLSAQGNGHDIEQQRNSTCDANPKKRGVVWGLLTLLFAAALILMLGFEDKVADTLGPWLGLLPHDPALAALIILDHAPIIDGHIDLPIRIRSQYRNNVTAVDLEKPMSGHVDIPRLRKGKVGAFFWSTYVRCGDPKIEGKDFLGATWRVRDTLEQIDVSKLLIAKYPETFRLALNAADVESAITAGKIASLLGVEGGHQLGNSIAVLRQYHDLGVRYLTLTHTCHNAFADSCGFEPGMIPLHNGLSSLGVTLVEEMNRLGVLVDLSHTSDATAKHAIKVSKAPVIWSHSSARAVHNVPRNVPDDVLELIGRGENQTDAVVMVNFAPFFIAQPGKADVQAVADHVEHIANVTSKVHVGIGSDFDGIGEVPAGLEDVSKYPALIAELYRRGWTKYELGGLTGGNLLRVLRKAEQVAHELQIAGTPPKFDIYDKRVDL</sequence>
<dbReference type="AlphaFoldDB" id="A0A4Q2DR19"/>
<dbReference type="CDD" id="cd01301">
    <property type="entry name" value="rDP_like"/>
    <property type="match status" value="1"/>
</dbReference>
<dbReference type="GO" id="GO:0046872">
    <property type="term" value="F:metal ion binding"/>
    <property type="evidence" value="ECO:0007669"/>
    <property type="project" value="UniProtKB-UniRule"/>
</dbReference>
<keyword evidence="1" id="KW-0224">Dipeptidase</keyword>
<feature type="region of interest" description="Disordered" evidence="2">
    <location>
        <begin position="85"/>
        <end position="127"/>
    </location>
</feature>
<dbReference type="PANTHER" id="PTHR10443:SF12">
    <property type="entry name" value="DIPEPTIDASE"/>
    <property type="match status" value="1"/>
</dbReference>
<dbReference type="SUPFAM" id="SSF51556">
    <property type="entry name" value="Metallo-dependent hydrolases"/>
    <property type="match status" value="1"/>
</dbReference>
<keyword evidence="1" id="KW-0862">Zinc</keyword>
<keyword evidence="1" id="KW-0378">Hydrolase</keyword>
<dbReference type="PANTHER" id="PTHR10443">
    <property type="entry name" value="MICROSOMAL DIPEPTIDASE"/>
    <property type="match status" value="1"/>
</dbReference>
<keyword evidence="3" id="KW-0812">Transmembrane</keyword>
<dbReference type="STRING" id="2316362.A0A4Q2DR19"/>
<dbReference type="InterPro" id="IPR032466">
    <property type="entry name" value="Metal_Hydrolase"/>
</dbReference>
<dbReference type="Proteomes" id="UP000290288">
    <property type="component" value="Unassembled WGS sequence"/>
</dbReference>
<feature type="compositionally biased region" description="Low complexity" evidence="2">
    <location>
        <begin position="86"/>
        <end position="95"/>
    </location>
</feature>
<dbReference type="InterPro" id="IPR008257">
    <property type="entry name" value="Pept_M19"/>
</dbReference>
<keyword evidence="1" id="KW-0482">Metalloprotease</keyword>
<dbReference type="EMBL" id="SDEE01000112">
    <property type="protein sequence ID" value="RXW21335.1"/>
    <property type="molecule type" value="Genomic_DNA"/>
</dbReference>
<proteinExistence type="inferred from homology"/>
<dbReference type="PROSITE" id="PS51365">
    <property type="entry name" value="RENAL_DIPEPTIDASE_2"/>
    <property type="match status" value="1"/>
</dbReference>
<dbReference type="OrthoDB" id="445695at2759"/>
<keyword evidence="3" id="KW-1133">Transmembrane helix</keyword>
<comment type="caution">
    <text evidence="4">The sequence shown here is derived from an EMBL/GenBank/DDBJ whole genome shotgun (WGS) entry which is preliminary data.</text>
</comment>
<comment type="similarity">
    <text evidence="1">Belongs to the metallo-dependent hydrolases superfamily. Peptidase M19 family.</text>
</comment>
<name>A0A4Q2DR19_9AGAR</name>
<reference evidence="4 5" key="1">
    <citation type="submission" date="2019-01" db="EMBL/GenBank/DDBJ databases">
        <title>Draft genome sequence of Psathyrella aberdarensis IHI B618.</title>
        <authorList>
            <person name="Buettner E."/>
            <person name="Kellner H."/>
        </authorList>
    </citation>
    <scope>NUCLEOTIDE SEQUENCE [LARGE SCALE GENOMIC DNA]</scope>
    <source>
        <strain evidence="4 5">IHI B618</strain>
    </source>
</reference>
<dbReference type="GO" id="GO:0006508">
    <property type="term" value="P:proteolysis"/>
    <property type="evidence" value="ECO:0007669"/>
    <property type="project" value="UniProtKB-KW"/>
</dbReference>
<evidence type="ECO:0000313" key="5">
    <source>
        <dbReference type="Proteomes" id="UP000290288"/>
    </source>
</evidence>
<dbReference type="GO" id="GO:0070573">
    <property type="term" value="F:metallodipeptidase activity"/>
    <property type="evidence" value="ECO:0007669"/>
    <property type="project" value="InterPro"/>
</dbReference>
<comment type="cofactor">
    <cofactor evidence="1">
        <name>Zn(2+)</name>
        <dbReference type="ChEBI" id="CHEBI:29105"/>
    </cofactor>
</comment>